<dbReference type="Proteomes" id="UP000184089">
    <property type="component" value="Unassembled WGS sequence"/>
</dbReference>
<evidence type="ECO:0000313" key="6">
    <source>
        <dbReference type="Proteomes" id="UP000474718"/>
    </source>
</evidence>
<reference evidence="4" key="2">
    <citation type="submission" date="2016-11" db="EMBL/GenBank/DDBJ databases">
        <authorList>
            <person name="Varghese N."/>
            <person name="Submissions S."/>
        </authorList>
    </citation>
    <scope>NUCLEOTIDE SEQUENCE</scope>
    <source>
        <strain evidence="4">DSM 4029</strain>
    </source>
</reference>
<evidence type="ECO:0000256" key="1">
    <source>
        <dbReference type="ARBA" id="ARBA00003238"/>
    </source>
</evidence>
<dbReference type="RefSeq" id="WP_021661068.1">
    <property type="nucleotide sequence ID" value="NZ_FQVY01000007.1"/>
</dbReference>
<dbReference type="EMBL" id="WWVX01000011">
    <property type="protein sequence ID" value="MZL70853.1"/>
    <property type="molecule type" value="Genomic_DNA"/>
</dbReference>
<sequence length="288" mass="31091">MNPQKIAILTDTCADIPAELAAQHQIFTLPLTISFGEEHFRDGVDITPAQVYRRMAEELPKTSLPSGETILGLFAQMREQGYEKVLAILFSSGLSGTYQAVKLMGEGFPGLEVAAFDTRSGSLGTGLTVLEAARFVEEGRTWNEICALIPRLIANTTVFFCVDTLEYLQKGGRIGKITAIAGTMLQIKPIISFTPAGELISVAKVRGRAQSIERVTQLAADCYQAGRRCNIATAHGDAPEDGAKAAKLLRQKVPAYQRHFEGIVDCTLGSHTGPHLIGAGIQLLDDDM</sequence>
<name>A0AAQ1MFU3_9FIRM</name>
<dbReference type="InterPro" id="IPR050270">
    <property type="entry name" value="DegV_domain_contain"/>
</dbReference>
<dbReference type="InterPro" id="IPR043168">
    <property type="entry name" value="DegV_C"/>
</dbReference>
<evidence type="ECO:0000313" key="4">
    <source>
        <dbReference type="EMBL" id="SHG67122.1"/>
    </source>
</evidence>
<dbReference type="Gene3D" id="3.30.1180.10">
    <property type="match status" value="1"/>
</dbReference>
<reference evidence="3 6" key="3">
    <citation type="journal article" date="2019" name="Nat. Med.">
        <title>A library of human gut bacterial isolates paired with longitudinal multiomics data enables mechanistic microbiome research.</title>
        <authorList>
            <person name="Poyet M."/>
            <person name="Groussin M."/>
            <person name="Gibbons S.M."/>
            <person name="Avila-Pacheco J."/>
            <person name="Jiang X."/>
            <person name="Kearney S.M."/>
            <person name="Perrotta A.R."/>
            <person name="Berdy B."/>
            <person name="Zhao S."/>
            <person name="Lieberman T.D."/>
            <person name="Swanson P.K."/>
            <person name="Smith M."/>
            <person name="Roesemann S."/>
            <person name="Alexander J.E."/>
            <person name="Rich S.A."/>
            <person name="Livny J."/>
            <person name="Vlamakis H."/>
            <person name="Clish C."/>
            <person name="Bullock K."/>
            <person name="Deik A."/>
            <person name="Scott J."/>
            <person name="Pierce K.A."/>
            <person name="Xavier R.J."/>
            <person name="Alm E.J."/>
        </authorList>
    </citation>
    <scope>NUCLEOTIDE SEQUENCE [LARGE SCALE GENOMIC DNA]</scope>
    <source>
        <strain evidence="3 6">BIOML-A2</strain>
    </source>
</reference>
<dbReference type="Gene3D" id="3.40.50.10170">
    <property type="match status" value="1"/>
</dbReference>
<accession>A0AAQ1MFU3</accession>
<keyword evidence="6" id="KW-1185">Reference proteome</keyword>
<dbReference type="NCBIfam" id="TIGR00762">
    <property type="entry name" value="DegV"/>
    <property type="match status" value="1"/>
</dbReference>
<dbReference type="GO" id="GO:0008289">
    <property type="term" value="F:lipid binding"/>
    <property type="evidence" value="ECO:0007669"/>
    <property type="project" value="UniProtKB-KW"/>
</dbReference>
<dbReference type="PANTHER" id="PTHR33434">
    <property type="entry name" value="DEGV DOMAIN-CONTAINING PROTEIN DR_1986-RELATED"/>
    <property type="match status" value="1"/>
</dbReference>
<gene>
    <name evidence="3" type="ORF">GT747_13955</name>
    <name evidence="4" type="ORF">SAMN05444424_2957</name>
</gene>
<evidence type="ECO:0000313" key="3">
    <source>
        <dbReference type="EMBL" id="MZL70853.1"/>
    </source>
</evidence>
<dbReference type="Proteomes" id="UP000474718">
    <property type="component" value="Unassembled WGS sequence"/>
</dbReference>
<dbReference type="Pfam" id="PF02645">
    <property type="entry name" value="DegV"/>
    <property type="match status" value="1"/>
</dbReference>
<organism evidence="4 5">
    <name type="scientific">Bittarella massiliensis</name>
    <name type="common">ex Durand et al. 2017</name>
    <dbReference type="NCBI Taxonomy" id="1720313"/>
    <lineage>
        <taxon>Bacteria</taxon>
        <taxon>Bacillati</taxon>
        <taxon>Bacillota</taxon>
        <taxon>Clostridia</taxon>
        <taxon>Eubacteriales</taxon>
        <taxon>Oscillospiraceae</taxon>
        <taxon>Bittarella (ex Durand et al. 2017)</taxon>
    </lineage>
</organism>
<dbReference type="AlphaFoldDB" id="A0AAQ1MFU3"/>
<reference evidence="5" key="1">
    <citation type="submission" date="2016-11" db="EMBL/GenBank/DDBJ databases">
        <authorList>
            <person name="Jaros S."/>
            <person name="Januszkiewicz K."/>
            <person name="Wedrychowicz H."/>
        </authorList>
    </citation>
    <scope>NUCLEOTIDE SEQUENCE [LARGE SCALE GENOMIC DNA]</scope>
    <source>
        <strain evidence="5">DSM 4029</strain>
    </source>
</reference>
<evidence type="ECO:0000313" key="5">
    <source>
        <dbReference type="Proteomes" id="UP000184089"/>
    </source>
</evidence>
<protein>
    <submittedName>
        <fullName evidence="3">DegV family EDD domain-containing protein</fullName>
    </submittedName>
    <submittedName>
        <fullName evidence="4">EDD domain protein, DegV family</fullName>
    </submittedName>
</protein>
<keyword evidence="2" id="KW-0446">Lipid-binding</keyword>
<comment type="function">
    <text evidence="1">May bind long-chain fatty acids, such as palmitate, and may play a role in lipid transport or fatty acid metabolism.</text>
</comment>
<proteinExistence type="predicted"/>
<dbReference type="PROSITE" id="PS51482">
    <property type="entry name" value="DEGV"/>
    <property type="match status" value="1"/>
</dbReference>
<dbReference type="EMBL" id="FQVY01000007">
    <property type="protein sequence ID" value="SHG67122.1"/>
    <property type="molecule type" value="Genomic_DNA"/>
</dbReference>
<evidence type="ECO:0000256" key="2">
    <source>
        <dbReference type="ARBA" id="ARBA00023121"/>
    </source>
</evidence>
<comment type="caution">
    <text evidence="4">The sequence shown here is derived from an EMBL/GenBank/DDBJ whole genome shotgun (WGS) entry which is preliminary data.</text>
</comment>
<dbReference type="PANTHER" id="PTHR33434:SF3">
    <property type="entry name" value="DEGV DOMAIN-CONTAINING PROTEIN YITS"/>
    <property type="match status" value="1"/>
</dbReference>
<dbReference type="SUPFAM" id="SSF82549">
    <property type="entry name" value="DAK1/DegV-like"/>
    <property type="match status" value="1"/>
</dbReference>
<dbReference type="InterPro" id="IPR003797">
    <property type="entry name" value="DegV"/>
</dbReference>